<keyword evidence="7 13" id="KW-0067">ATP-binding</keyword>
<dbReference type="VEuPathDB" id="FungiDB:SCODWIG_03411"/>
<dbReference type="InterPro" id="IPR025313">
    <property type="entry name" value="SPB4-like_CTE"/>
</dbReference>
<sequence length="640" mass="73275">MSSLSWDNLKYSLQPWIRTAVEAMGFETMTPVQASTIPHFCANKDVVVNSYTGSGKTISFVIPVLERLIKECGYKGNENSGDDIDKKMKPLPRGQFHTLIVAPTRELSNQISKVFEKFIEFYPYNNDIKTLLLVGGDSKQSVQEDVQLFLDTNASILIGTPGRVLDFLSSSKVSCKACGCVVLDEADRLLDVSFIKDVESILSFLPKQRRTGLFSATIDSAGMNIFKTGMRNPIKINVKPSVNNNGSKTSKPSSLAISYIVLKPELKLKALLTLLFKYKYKKVIVYFPTCQAVTYFYSMIQHILQILRENGGDDSVQPPDDLKFFSLHGKLSTNSRVKTLRQFEETLLKCCLLTTDVAARGIDIPDVDLVVQMDPPTDTDIFLHRCGRTGRANNSGRAIFMLNEGREEDYIPFLAVKNIEVEELENFTIDENLYDLESIHSWILQDRSRFDESVKTYVGFIKYYSRHSASSIFRLQSMDYINLAKLHGLIRLPKMPEITKYLDITMNVSNRQLMENGGWLIANPVNMNKYAYSDRQREKKRLKELQELSAVRDKNKLKRELKKKNLAWSNKTETKEKKLERKQKLSIKRKAIEERIKLEETKVQEYNDDDEVDWKDLIQAKKRQKNSNNNSEVQGTFDDL</sequence>
<gene>
    <name evidence="19" type="ORF">SCODWIG_03411</name>
</gene>
<evidence type="ECO:0000256" key="3">
    <source>
        <dbReference type="ARBA" id="ARBA00022552"/>
    </source>
</evidence>
<dbReference type="PANTHER" id="PTHR24031">
    <property type="entry name" value="RNA HELICASE"/>
    <property type="match status" value="1"/>
</dbReference>
<dbReference type="EMBL" id="UFAJ01000811">
    <property type="protein sequence ID" value="SSD61650.1"/>
    <property type="molecule type" value="Genomic_DNA"/>
</dbReference>
<dbReference type="GO" id="GO:0016887">
    <property type="term" value="F:ATP hydrolysis activity"/>
    <property type="evidence" value="ECO:0007669"/>
    <property type="project" value="RHEA"/>
</dbReference>
<keyword evidence="10" id="KW-0539">Nucleus</keyword>
<dbReference type="EC" id="3.6.4.13" evidence="14"/>
<dbReference type="GO" id="GO:0005730">
    <property type="term" value="C:nucleolus"/>
    <property type="evidence" value="ECO:0007669"/>
    <property type="project" value="UniProtKB-SubCell"/>
</dbReference>
<evidence type="ECO:0000256" key="6">
    <source>
        <dbReference type="ARBA" id="ARBA00022806"/>
    </source>
</evidence>
<comment type="function">
    <text evidence="14">RNA helicase.</text>
</comment>
<evidence type="ECO:0000256" key="12">
    <source>
        <dbReference type="PROSITE-ProRule" id="PRU00552"/>
    </source>
</evidence>
<dbReference type="InterPro" id="IPR014001">
    <property type="entry name" value="Helicase_ATP-bd"/>
</dbReference>
<dbReference type="PROSITE" id="PS51192">
    <property type="entry name" value="HELICASE_ATP_BIND_1"/>
    <property type="match status" value="1"/>
</dbReference>
<reference evidence="20" key="1">
    <citation type="submission" date="2018-06" db="EMBL/GenBank/DDBJ databases">
        <authorList>
            <person name="Guldener U."/>
        </authorList>
    </citation>
    <scope>NUCLEOTIDE SEQUENCE [LARGE SCALE GENOMIC DNA]</scope>
    <source>
        <strain evidence="20">UTAD17</strain>
    </source>
</reference>
<dbReference type="SUPFAM" id="SSF52540">
    <property type="entry name" value="P-loop containing nucleoside triphosphate hydrolases"/>
    <property type="match status" value="1"/>
</dbReference>
<keyword evidence="3" id="KW-0698">rRNA processing</keyword>
<dbReference type="CDD" id="cd17960">
    <property type="entry name" value="DEADc_DDX55"/>
    <property type="match status" value="1"/>
</dbReference>
<feature type="domain" description="Helicase C-terminal" evidence="17">
    <location>
        <begin position="267"/>
        <end position="440"/>
    </location>
</feature>
<comment type="subcellular location">
    <subcellularLocation>
        <location evidence="1">Nucleus</location>
        <location evidence="1">Nucleolus</location>
    </subcellularLocation>
</comment>
<feature type="coiled-coil region" evidence="15">
    <location>
        <begin position="575"/>
        <end position="609"/>
    </location>
</feature>
<evidence type="ECO:0000313" key="20">
    <source>
        <dbReference type="Proteomes" id="UP000262825"/>
    </source>
</evidence>
<dbReference type="SMART" id="SM00487">
    <property type="entry name" value="DEXDc"/>
    <property type="match status" value="1"/>
</dbReference>
<dbReference type="Gene3D" id="3.40.50.300">
    <property type="entry name" value="P-loop containing nucleotide triphosphate hydrolases"/>
    <property type="match status" value="2"/>
</dbReference>
<dbReference type="InterPro" id="IPR014014">
    <property type="entry name" value="RNA_helicase_DEAD_Q_motif"/>
</dbReference>
<evidence type="ECO:0000256" key="5">
    <source>
        <dbReference type="ARBA" id="ARBA00022801"/>
    </source>
</evidence>
<dbReference type="OrthoDB" id="7396459at2759"/>
<evidence type="ECO:0000256" key="2">
    <source>
        <dbReference type="ARBA" id="ARBA00022517"/>
    </source>
</evidence>
<evidence type="ECO:0000256" key="8">
    <source>
        <dbReference type="ARBA" id="ARBA00022884"/>
    </source>
</evidence>
<dbReference type="Pfam" id="PF00271">
    <property type="entry name" value="Helicase_C"/>
    <property type="match status" value="1"/>
</dbReference>
<dbReference type="AlphaFoldDB" id="A0A376BBZ9"/>
<keyword evidence="5 13" id="KW-0378">Hydrolase</keyword>
<dbReference type="Pfam" id="PF00270">
    <property type="entry name" value="DEAD"/>
    <property type="match status" value="1"/>
</dbReference>
<name>A0A376BBZ9_9ASCO</name>
<evidence type="ECO:0000256" key="4">
    <source>
        <dbReference type="ARBA" id="ARBA00022741"/>
    </source>
</evidence>
<dbReference type="PROSITE" id="PS00039">
    <property type="entry name" value="DEAD_ATP_HELICASE"/>
    <property type="match status" value="1"/>
</dbReference>
<evidence type="ECO:0000256" key="7">
    <source>
        <dbReference type="ARBA" id="ARBA00022840"/>
    </source>
</evidence>
<keyword evidence="2" id="KW-0690">Ribosome biogenesis</keyword>
<keyword evidence="8 14" id="KW-0694">RNA-binding</keyword>
<evidence type="ECO:0000256" key="13">
    <source>
        <dbReference type="RuleBase" id="RU000492"/>
    </source>
</evidence>
<dbReference type="InterPro" id="IPR027417">
    <property type="entry name" value="P-loop_NTPase"/>
</dbReference>
<evidence type="ECO:0000256" key="15">
    <source>
        <dbReference type="SAM" id="Coils"/>
    </source>
</evidence>
<accession>A0A376BBZ9</accession>
<evidence type="ECO:0000259" key="17">
    <source>
        <dbReference type="PROSITE" id="PS51194"/>
    </source>
</evidence>
<dbReference type="SMART" id="SM00490">
    <property type="entry name" value="HELICc"/>
    <property type="match status" value="1"/>
</dbReference>
<evidence type="ECO:0000313" key="19">
    <source>
        <dbReference type="EMBL" id="SSD61650.1"/>
    </source>
</evidence>
<proteinExistence type="inferred from homology"/>
<dbReference type="PROSITE" id="PS51194">
    <property type="entry name" value="HELICASE_CTER"/>
    <property type="match status" value="1"/>
</dbReference>
<evidence type="ECO:0000256" key="9">
    <source>
        <dbReference type="ARBA" id="ARBA00023054"/>
    </source>
</evidence>
<evidence type="ECO:0000256" key="10">
    <source>
        <dbReference type="ARBA" id="ARBA00023242"/>
    </source>
</evidence>
<comment type="domain">
    <text evidence="14">The Q motif is unique to and characteristic of the DEAD box family of RNA helicases and controls ATP binding and hydrolysis.</text>
</comment>
<dbReference type="InterPro" id="IPR000629">
    <property type="entry name" value="RNA-helicase_DEAD-box_CS"/>
</dbReference>
<protein>
    <recommendedName>
        <fullName evidence="14">ATP-dependent RNA helicase</fullName>
        <ecNumber evidence="14">3.6.4.13</ecNumber>
    </recommendedName>
</protein>
<keyword evidence="4 13" id="KW-0547">Nucleotide-binding</keyword>
<keyword evidence="9 15" id="KW-0175">Coiled coil</keyword>
<dbReference type="GO" id="GO:0003724">
    <property type="term" value="F:RNA helicase activity"/>
    <property type="evidence" value="ECO:0007669"/>
    <property type="project" value="UniProtKB-EC"/>
</dbReference>
<evidence type="ECO:0000259" key="18">
    <source>
        <dbReference type="PROSITE" id="PS51195"/>
    </source>
</evidence>
<evidence type="ECO:0000256" key="1">
    <source>
        <dbReference type="ARBA" id="ARBA00004604"/>
    </source>
</evidence>
<feature type="domain" description="DEAD-box RNA helicase Q" evidence="18">
    <location>
        <begin position="6"/>
        <end position="34"/>
    </location>
</feature>
<feature type="domain" description="Helicase ATP-binding" evidence="16">
    <location>
        <begin position="37"/>
        <end position="236"/>
    </location>
</feature>
<dbReference type="Pfam" id="PF23681">
    <property type="entry name" value="CTT_SPB4"/>
    <property type="match status" value="1"/>
</dbReference>
<dbReference type="CDD" id="cd18787">
    <property type="entry name" value="SF2_C_DEAD"/>
    <property type="match status" value="1"/>
</dbReference>
<evidence type="ECO:0000256" key="11">
    <source>
        <dbReference type="ARBA" id="ARBA00038002"/>
    </source>
</evidence>
<dbReference type="GO" id="GO:0005524">
    <property type="term" value="F:ATP binding"/>
    <property type="evidence" value="ECO:0007669"/>
    <property type="project" value="UniProtKB-UniRule"/>
</dbReference>
<keyword evidence="6 13" id="KW-0347">Helicase</keyword>
<dbReference type="InterPro" id="IPR056330">
    <property type="entry name" value="CTT_SPB4"/>
</dbReference>
<comment type="catalytic activity">
    <reaction evidence="14">
        <text>ATP + H2O = ADP + phosphate + H(+)</text>
        <dbReference type="Rhea" id="RHEA:13065"/>
        <dbReference type="ChEBI" id="CHEBI:15377"/>
        <dbReference type="ChEBI" id="CHEBI:15378"/>
        <dbReference type="ChEBI" id="CHEBI:30616"/>
        <dbReference type="ChEBI" id="CHEBI:43474"/>
        <dbReference type="ChEBI" id="CHEBI:456216"/>
        <dbReference type="EC" id="3.6.4.13"/>
    </reaction>
</comment>
<evidence type="ECO:0000256" key="14">
    <source>
        <dbReference type="RuleBase" id="RU365068"/>
    </source>
</evidence>
<organism evidence="19 20">
    <name type="scientific">Saccharomycodes ludwigii</name>
    <dbReference type="NCBI Taxonomy" id="36035"/>
    <lineage>
        <taxon>Eukaryota</taxon>
        <taxon>Fungi</taxon>
        <taxon>Dikarya</taxon>
        <taxon>Ascomycota</taxon>
        <taxon>Saccharomycotina</taxon>
        <taxon>Saccharomycetes</taxon>
        <taxon>Saccharomycodales</taxon>
        <taxon>Saccharomycodaceae</taxon>
        <taxon>Saccharomycodes</taxon>
    </lineage>
</organism>
<dbReference type="GO" id="GO:0003723">
    <property type="term" value="F:RNA binding"/>
    <property type="evidence" value="ECO:0007669"/>
    <property type="project" value="UniProtKB-UniRule"/>
</dbReference>
<dbReference type="PROSITE" id="PS51195">
    <property type="entry name" value="Q_MOTIF"/>
    <property type="match status" value="1"/>
</dbReference>
<dbReference type="SMART" id="SM01178">
    <property type="entry name" value="DUF4217"/>
    <property type="match status" value="1"/>
</dbReference>
<evidence type="ECO:0000259" key="16">
    <source>
        <dbReference type="PROSITE" id="PS51192"/>
    </source>
</evidence>
<keyword evidence="20" id="KW-1185">Reference proteome</keyword>
<dbReference type="GO" id="GO:0006364">
    <property type="term" value="P:rRNA processing"/>
    <property type="evidence" value="ECO:0007669"/>
    <property type="project" value="UniProtKB-KW"/>
</dbReference>
<comment type="similarity">
    <text evidence="11">Belongs to the DEAD box helicase family. DDX55/SPB4 subfamily.</text>
</comment>
<dbReference type="Pfam" id="PF13959">
    <property type="entry name" value="CTE_SPB4"/>
    <property type="match status" value="1"/>
</dbReference>
<dbReference type="InterPro" id="IPR001650">
    <property type="entry name" value="Helicase_C-like"/>
</dbReference>
<dbReference type="Proteomes" id="UP000262825">
    <property type="component" value="Unassembled WGS sequence"/>
</dbReference>
<feature type="short sequence motif" description="Q motif" evidence="12">
    <location>
        <begin position="6"/>
        <end position="34"/>
    </location>
</feature>
<dbReference type="InterPro" id="IPR011545">
    <property type="entry name" value="DEAD/DEAH_box_helicase_dom"/>
</dbReference>